<dbReference type="Gene3D" id="2.60.470.10">
    <property type="entry name" value="Acid-sensing ion channels like domains"/>
    <property type="match status" value="1"/>
</dbReference>
<keyword evidence="11 12" id="KW-0407">Ion channel</keyword>
<comment type="subcellular location">
    <subcellularLocation>
        <location evidence="1">Membrane</location>
        <topology evidence="1">Multi-pass membrane protein</topology>
    </subcellularLocation>
</comment>
<dbReference type="GO" id="GO:0015280">
    <property type="term" value="F:ligand-gated sodium channel activity"/>
    <property type="evidence" value="ECO:0007669"/>
    <property type="project" value="TreeGrafter"/>
</dbReference>
<evidence type="ECO:0000313" key="16">
    <source>
        <dbReference type="Proteomes" id="UP000677054"/>
    </source>
</evidence>
<keyword evidence="8 12" id="KW-0406">Ion transport</keyword>
<keyword evidence="9 14" id="KW-0472">Membrane</keyword>
<evidence type="ECO:0000256" key="10">
    <source>
        <dbReference type="ARBA" id="ARBA00023201"/>
    </source>
</evidence>
<dbReference type="EMBL" id="LR900739">
    <property type="protein sequence ID" value="CAD7246728.1"/>
    <property type="molecule type" value="Genomic_DNA"/>
</dbReference>
<keyword evidence="5 12" id="KW-0812">Transmembrane</keyword>
<keyword evidence="6 14" id="KW-1133">Transmembrane helix</keyword>
<dbReference type="InterPro" id="IPR001873">
    <property type="entry name" value="ENaC"/>
</dbReference>
<evidence type="ECO:0000256" key="3">
    <source>
        <dbReference type="ARBA" id="ARBA00022448"/>
    </source>
</evidence>
<keyword evidence="16" id="KW-1185">Reference proteome</keyword>
<keyword evidence="4 12" id="KW-0894">Sodium channel</keyword>
<evidence type="ECO:0000256" key="7">
    <source>
        <dbReference type="ARBA" id="ARBA00023053"/>
    </source>
</evidence>
<evidence type="ECO:0000256" key="1">
    <source>
        <dbReference type="ARBA" id="ARBA00004141"/>
    </source>
</evidence>
<dbReference type="Pfam" id="PF00858">
    <property type="entry name" value="ASC"/>
    <property type="match status" value="4"/>
</dbReference>
<evidence type="ECO:0000256" key="11">
    <source>
        <dbReference type="ARBA" id="ARBA00023303"/>
    </source>
</evidence>
<evidence type="ECO:0000256" key="6">
    <source>
        <dbReference type="ARBA" id="ARBA00022989"/>
    </source>
</evidence>
<dbReference type="PANTHER" id="PTHR11690">
    <property type="entry name" value="AMILORIDE-SENSITIVE SODIUM CHANNEL-RELATED"/>
    <property type="match status" value="1"/>
</dbReference>
<feature type="transmembrane region" description="Helical" evidence="14">
    <location>
        <begin position="572"/>
        <end position="589"/>
    </location>
</feature>
<name>A0A7R8XAJ3_9CRUS</name>
<reference evidence="15" key="1">
    <citation type="submission" date="2020-11" db="EMBL/GenBank/DDBJ databases">
        <authorList>
            <person name="Tran Van P."/>
        </authorList>
    </citation>
    <scope>NUCLEOTIDE SEQUENCE</scope>
</reference>
<evidence type="ECO:0000313" key="15">
    <source>
        <dbReference type="EMBL" id="CAD7246728.1"/>
    </source>
</evidence>
<keyword evidence="7" id="KW-0915">Sodium</keyword>
<dbReference type="AlphaFoldDB" id="A0A7R8XAJ3"/>
<dbReference type="OrthoDB" id="5874059at2759"/>
<evidence type="ECO:0000256" key="8">
    <source>
        <dbReference type="ARBA" id="ARBA00023065"/>
    </source>
</evidence>
<keyword evidence="3 12" id="KW-0813">Transport</keyword>
<proteinExistence type="inferred from homology"/>
<evidence type="ECO:0000256" key="12">
    <source>
        <dbReference type="RuleBase" id="RU000679"/>
    </source>
</evidence>
<evidence type="ECO:0000256" key="9">
    <source>
        <dbReference type="ARBA" id="ARBA00023136"/>
    </source>
</evidence>
<evidence type="ECO:0000256" key="5">
    <source>
        <dbReference type="ARBA" id="ARBA00022692"/>
    </source>
</evidence>
<evidence type="ECO:0000256" key="13">
    <source>
        <dbReference type="SAM" id="MobiDB-lite"/>
    </source>
</evidence>
<feature type="region of interest" description="Disordered" evidence="13">
    <location>
        <begin position="370"/>
        <end position="390"/>
    </location>
</feature>
<evidence type="ECO:0000256" key="14">
    <source>
        <dbReference type="SAM" id="Phobius"/>
    </source>
</evidence>
<dbReference type="EMBL" id="CAJPEV010001222">
    <property type="protein sequence ID" value="CAG0891440.1"/>
    <property type="molecule type" value="Genomic_DNA"/>
</dbReference>
<gene>
    <name evidence="15" type="ORF">DSTB1V02_LOCUS6574</name>
</gene>
<protein>
    <submittedName>
        <fullName evidence="15">Uncharacterized protein</fullName>
    </submittedName>
</protein>
<comment type="similarity">
    <text evidence="2 12">Belongs to the amiloride-sensitive sodium channel (TC 1.A.6) family.</text>
</comment>
<dbReference type="Gene3D" id="1.10.287.770">
    <property type="entry name" value="YojJ-like"/>
    <property type="match status" value="1"/>
</dbReference>
<keyword evidence="10 12" id="KW-0739">Sodium transport</keyword>
<evidence type="ECO:0000256" key="2">
    <source>
        <dbReference type="ARBA" id="ARBA00007193"/>
    </source>
</evidence>
<dbReference type="PANTHER" id="PTHR11690:SF248">
    <property type="entry name" value="PICKPOCKET 17, ISOFORM A"/>
    <property type="match status" value="1"/>
</dbReference>
<dbReference type="GO" id="GO:0005886">
    <property type="term" value="C:plasma membrane"/>
    <property type="evidence" value="ECO:0007669"/>
    <property type="project" value="TreeGrafter"/>
</dbReference>
<organism evidence="15">
    <name type="scientific">Darwinula stevensoni</name>
    <dbReference type="NCBI Taxonomy" id="69355"/>
    <lineage>
        <taxon>Eukaryota</taxon>
        <taxon>Metazoa</taxon>
        <taxon>Ecdysozoa</taxon>
        <taxon>Arthropoda</taxon>
        <taxon>Crustacea</taxon>
        <taxon>Oligostraca</taxon>
        <taxon>Ostracoda</taxon>
        <taxon>Podocopa</taxon>
        <taxon>Podocopida</taxon>
        <taxon>Darwinulocopina</taxon>
        <taxon>Darwinuloidea</taxon>
        <taxon>Darwinulidae</taxon>
        <taxon>Darwinula</taxon>
    </lineage>
</organism>
<accession>A0A7R8XAJ3</accession>
<sequence>MVGGEPLSFPAVTICRRNPVFVNQSDDSEYWNGFRKFAEFNLEMKRLLELLSSGELIRQESSANVSSSLNDTEQNDDGSGNKNVSINPFAELSDNTADHTLLRLSFPDKIEIQNRSRFFSRPPHPWPFVVVQRRWWKKNASDEPSRIVRLSENTSWLQNNFFDFYRLDGSLPNKDYLRRELLGDFHDMKQSVRHCTFNGELCNDEDFSEVETEAYGKCLVFTHVANGSNQWVFLGSSGSQSSEFFINDYSFFKGMKPSALGRTVYTDSSRFRKLFWFSVFLCATGYMTYGIIDTINMYMSGRTITTSQMVGGEPLSFPAVTICRRNPVFVNQSDDSEYWNGFRKFAEFNLEMKRLLELLSSGELIRQESSANVSSSLNDTEQNDDGSGNKNVSINPFAELSDNTADHTLLRLSFPDKIEIQNRSGFFSRPPHPWPFVVVRRRWVMIHPPGLQPNPLEEGFDVNMEMISYIGVRKTVMERLPPDQGGNCATESYLENRFDPEIFNFSVKRKFSKQLCLRMCFLQLIPRANRWGWDDSLLRITSDYKWMNETDHITVVNIYYEVLSAEELTQQLLYPWGSFVGMLGGLLGLYTGLSFITVLEMLEWILDLLLYGWRKPRSENMGSKRRVILTWRDNEERDAESWKSVMNSRFPLEYDFGDMTSTNKAARSAAFDLAFYDRYI</sequence>
<dbReference type="PRINTS" id="PR01078">
    <property type="entry name" value="AMINACHANNEL"/>
</dbReference>
<dbReference type="Proteomes" id="UP000677054">
    <property type="component" value="Unassembled WGS sequence"/>
</dbReference>
<evidence type="ECO:0000256" key="4">
    <source>
        <dbReference type="ARBA" id="ARBA00022461"/>
    </source>
</evidence>
<feature type="transmembrane region" description="Helical" evidence="14">
    <location>
        <begin position="274"/>
        <end position="292"/>
    </location>
</feature>
<feature type="region of interest" description="Disordered" evidence="13">
    <location>
        <begin position="62"/>
        <end position="83"/>
    </location>
</feature>